<proteinExistence type="predicted"/>
<accession>A0AAF0D4M4</accession>
<reference evidence="1" key="1">
    <citation type="submission" date="2023-02" db="EMBL/GenBank/DDBJ databases">
        <authorList>
            <person name="Veilleux F.I."/>
            <person name="Ayyash I.E."/>
            <person name="Page S.T."/>
        </authorList>
    </citation>
    <scope>NUCLEOTIDE SEQUENCE</scope>
</reference>
<name>A0AAF0D4M4_9CAUD</name>
<dbReference type="EMBL" id="OQ507919">
    <property type="protein sequence ID" value="WEU68291.1"/>
    <property type="molecule type" value="Genomic_DNA"/>
</dbReference>
<sequence>MLVTRTATYTDWIFMAAHANERVDDIGQGLLEGHIYFRYAYDMLNDGDEVVREVSHVHLSDGSTYPLGEGVSSEKIDITYHGLTSDGSVYLEVNGHKGIGVSSITRTLTIQYDDGKVPVLDTDQLKGILSELHDSLEASMINTANAVKEELRDELETKVLDAKESCNEATEAVNTELTAKIANESGRIDSLTSTLVTVQGNLDTTMKRVGKISPNMGKWSFGRYTINSKQTNNLLAAAPTALAPEGSIFTYDDTNKVFKMSGGAAPTDRILRVTFTTGIDTLSADYRGYLSFMLRNSSGGVLASDMRFLNMDAGLTQQLSAIQFSLELYLEASKGHPVYNSGIQLAFHNSANTALAILSGGVASFTLLTA</sequence>
<dbReference type="Proteomes" id="UP001222071">
    <property type="component" value="Segment"/>
</dbReference>
<organism evidence="1 2">
    <name type="scientific">Escherichia phage vB_Ec_Tarrare</name>
    <dbReference type="NCBI Taxonomy" id="3032379"/>
    <lineage>
        <taxon>Viruses</taxon>
        <taxon>Duplodnaviria</taxon>
        <taxon>Heunggongvirae</taxon>
        <taxon>Uroviricota</taxon>
        <taxon>Caudoviricetes</taxon>
        <taxon>Autographivirales</taxon>
        <taxon>Autotranscriptaviridae</taxon>
        <taxon>Studiervirinae</taxon>
        <taxon>Rindgevirus</taxon>
        <taxon>Rindgevirus tarrare</taxon>
    </lineage>
</organism>
<protein>
    <submittedName>
        <fullName evidence="1">Uncharacterized protein</fullName>
    </submittedName>
</protein>
<evidence type="ECO:0000313" key="2">
    <source>
        <dbReference type="Proteomes" id="UP001222071"/>
    </source>
</evidence>
<gene>
    <name evidence="1" type="ORF">TARRARE_45</name>
</gene>
<keyword evidence="2" id="KW-1185">Reference proteome</keyword>
<evidence type="ECO:0000313" key="1">
    <source>
        <dbReference type="EMBL" id="WEU68291.1"/>
    </source>
</evidence>